<dbReference type="Proteomes" id="UP000178951">
    <property type="component" value="Unassembled WGS sequence"/>
</dbReference>
<evidence type="ECO:0000313" key="2">
    <source>
        <dbReference type="EMBL" id="OGC32566.1"/>
    </source>
</evidence>
<organism evidence="2 3">
    <name type="scientific">candidate division WOR-1 bacterium RIFOXYB2_FULL_48_7</name>
    <dbReference type="NCBI Taxonomy" id="1802583"/>
    <lineage>
        <taxon>Bacteria</taxon>
        <taxon>Bacillati</taxon>
        <taxon>Saganbacteria</taxon>
    </lineage>
</organism>
<evidence type="ECO:0000313" key="3">
    <source>
        <dbReference type="Proteomes" id="UP000178951"/>
    </source>
</evidence>
<dbReference type="InterPro" id="IPR016181">
    <property type="entry name" value="Acyl_CoA_acyltransferase"/>
</dbReference>
<reference evidence="2 3" key="1">
    <citation type="journal article" date="2016" name="Nat. Commun.">
        <title>Thousands of microbial genomes shed light on interconnected biogeochemical processes in an aquifer system.</title>
        <authorList>
            <person name="Anantharaman K."/>
            <person name="Brown C.T."/>
            <person name="Hug L.A."/>
            <person name="Sharon I."/>
            <person name="Castelle C.J."/>
            <person name="Probst A.J."/>
            <person name="Thomas B.C."/>
            <person name="Singh A."/>
            <person name="Wilkins M.J."/>
            <person name="Karaoz U."/>
            <person name="Brodie E.L."/>
            <person name="Williams K.H."/>
            <person name="Hubbard S.S."/>
            <person name="Banfield J.F."/>
        </authorList>
    </citation>
    <scope>NUCLEOTIDE SEQUENCE [LARGE SCALE GENOMIC DNA]</scope>
</reference>
<dbReference type="Pfam" id="PF13508">
    <property type="entry name" value="Acetyltransf_7"/>
    <property type="match status" value="1"/>
</dbReference>
<comment type="caution">
    <text evidence="2">The sequence shown here is derived from an EMBL/GenBank/DDBJ whole genome shotgun (WGS) entry which is preliminary data.</text>
</comment>
<dbReference type="PROSITE" id="PS51186">
    <property type="entry name" value="GNAT"/>
    <property type="match status" value="1"/>
</dbReference>
<protein>
    <recommendedName>
        <fullName evidence="1">N-acetyltransferase domain-containing protein</fullName>
    </recommendedName>
</protein>
<dbReference type="SUPFAM" id="SSF55729">
    <property type="entry name" value="Acyl-CoA N-acyltransferases (Nat)"/>
    <property type="match status" value="1"/>
</dbReference>
<dbReference type="CDD" id="cd04301">
    <property type="entry name" value="NAT_SF"/>
    <property type="match status" value="1"/>
</dbReference>
<dbReference type="Gene3D" id="3.40.630.30">
    <property type="match status" value="1"/>
</dbReference>
<evidence type="ECO:0000259" key="1">
    <source>
        <dbReference type="PROSITE" id="PS51186"/>
    </source>
</evidence>
<name>A0A1F4TIQ7_UNCSA</name>
<proteinExistence type="predicted"/>
<sequence>MKLIRPATRQDEPVILRILKELDLYYQSQRIEDFFLLEEAGQVVGLAQLKEFPKYYFLSSLGIIPSHQHRGLAAFILQELFLIAKKDIYIYTVIPEFFERFGFQSIPQTSGLPSKKSYECADCYPDKCVTMVRLCRDT</sequence>
<dbReference type="EMBL" id="MEUF01000076">
    <property type="protein sequence ID" value="OGC32566.1"/>
    <property type="molecule type" value="Genomic_DNA"/>
</dbReference>
<dbReference type="GO" id="GO:0016747">
    <property type="term" value="F:acyltransferase activity, transferring groups other than amino-acyl groups"/>
    <property type="evidence" value="ECO:0007669"/>
    <property type="project" value="InterPro"/>
</dbReference>
<dbReference type="InterPro" id="IPR000182">
    <property type="entry name" value="GNAT_dom"/>
</dbReference>
<dbReference type="STRING" id="1802583.A2311_04450"/>
<feature type="domain" description="N-acetyltransferase" evidence="1">
    <location>
        <begin position="2"/>
        <end position="136"/>
    </location>
</feature>
<gene>
    <name evidence="2" type="ORF">A2311_04450</name>
</gene>
<dbReference type="AlphaFoldDB" id="A0A1F4TIQ7"/>
<accession>A0A1F4TIQ7</accession>